<protein>
    <submittedName>
        <fullName evidence="2">Uncharacterized protein</fullName>
    </submittedName>
</protein>
<keyword evidence="1" id="KW-1185">Reference proteome</keyword>
<name>A0A915HH38_ROMCU</name>
<sequence>MPTLNCLLANECQHLDATPESQDYSIFRKDGSKASTEDVTSQVGRLLTCNMCNRIMQKPCICQQCHNVIGCQECSERAHQCLQLEVLMPLQLEVLMPNVPLVLLITFDYESQIRFFEMRSLFMTRARFSKRTVTFRAMRHCAKTNPFLALSLINT</sequence>
<dbReference type="AlphaFoldDB" id="A0A915HH38"/>
<dbReference type="WBParaSite" id="nRc.2.0.1.t01322-RA">
    <property type="protein sequence ID" value="nRc.2.0.1.t01322-RA"/>
    <property type="gene ID" value="nRc.2.0.1.g01322"/>
</dbReference>
<evidence type="ECO:0000313" key="2">
    <source>
        <dbReference type="WBParaSite" id="nRc.2.0.1.t01322-RA"/>
    </source>
</evidence>
<reference evidence="2" key="1">
    <citation type="submission" date="2022-11" db="UniProtKB">
        <authorList>
            <consortium name="WormBaseParasite"/>
        </authorList>
    </citation>
    <scope>IDENTIFICATION</scope>
</reference>
<proteinExistence type="predicted"/>
<evidence type="ECO:0000313" key="1">
    <source>
        <dbReference type="Proteomes" id="UP000887565"/>
    </source>
</evidence>
<dbReference type="Proteomes" id="UP000887565">
    <property type="component" value="Unplaced"/>
</dbReference>
<organism evidence="1 2">
    <name type="scientific">Romanomermis culicivorax</name>
    <name type="common">Nematode worm</name>
    <dbReference type="NCBI Taxonomy" id="13658"/>
    <lineage>
        <taxon>Eukaryota</taxon>
        <taxon>Metazoa</taxon>
        <taxon>Ecdysozoa</taxon>
        <taxon>Nematoda</taxon>
        <taxon>Enoplea</taxon>
        <taxon>Dorylaimia</taxon>
        <taxon>Mermithida</taxon>
        <taxon>Mermithoidea</taxon>
        <taxon>Mermithidae</taxon>
        <taxon>Romanomermis</taxon>
    </lineage>
</organism>
<accession>A0A915HH38</accession>